<organism evidence="2 3">
    <name type="scientific">Pseudonocardia humida</name>
    <dbReference type="NCBI Taxonomy" id="2800819"/>
    <lineage>
        <taxon>Bacteria</taxon>
        <taxon>Bacillati</taxon>
        <taxon>Actinomycetota</taxon>
        <taxon>Actinomycetes</taxon>
        <taxon>Pseudonocardiales</taxon>
        <taxon>Pseudonocardiaceae</taxon>
        <taxon>Pseudonocardia</taxon>
    </lineage>
</organism>
<reference evidence="2" key="1">
    <citation type="submission" date="2021-04" db="EMBL/GenBank/DDBJ databases">
        <title>Pseudonocardia sp. nov., isolated from sandy soil of mangrove forest.</title>
        <authorList>
            <person name="Zan Z."/>
            <person name="Huang R."/>
            <person name="Liu W."/>
        </authorList>
    </citation>
    <scope>NUCLEOTIDE SEQUENCE</scope>
    <source>
        <strain evidence="2">S2-4</strain>
    </source>
</reference>
<accession>A0ABT0ZWU8</accession>
<dbReference type="RefSeq" id="WP_252436900.1">
    <property type="nucleotide sequence ID" value="NZ_JAGSOV010000019.1"/>
</dbReference>
<gene>
    <name evidence="2" type="ORF">KDL28_08755</name>
</gene>
<sequence>MLPAPTCAASRALVAEIDDALLPATGLAALLDAAHRVRRRPDLVRSRLAFLLSHPERLAEVAGRAYWHSNGFAKIKLLHGRGFTVRLHIWPASTGRGEVNPHGHRWEFASWILTGAGMSEAYYESVESSHTDATPYTRCDYGPGQLRPVGDASLRVQQVVRRPAGTVYTCTLDALHTVAPIGDGLVATVVLQGPALIHSARVFVRTDPGPEPAPRPIPQDELCELLHLVDAAFIEEQDATRLDATVGPPRETPAVSASQSRDQLGAVAEPTR</sequence>
<keyword evidence="3" id="KW-1185">Reference proteome</keyword>
<comment type="caution">
    <text evidence="2">The sequence shown here is derived from an EMBL/GenBank/DDBJ whole genome shotgun (WGS) entry which is preliminary data.</text>
</comment>
<dbReference type="InterPro" id="IPR011051">
    <property type="entry name" value="RmlC_Cupin_sf"/>
</dbReference>
<dbReference type="EMBL" id="JAGSOV010000019">
    <property type="protein sequence ID" value="MCO1655143.1"/>
    <property type="molecule type" value="Genomic_DNA"/>
</dbReference>
<proteinExistence type="predicted"/>
<evidence type="ECO:0000313" key="2">
    <source>
        <dbReference type="EMBL" id="MCO1655143.1"/>
    </source>
</evidence>
<dbReference type="SUPFAM" id="SSF51182">
    <property type="entry name" value="RmlC-like cupins"/>
    <property type="match status" value="1"/>
</dbReference>
<protein>
    <recommendedName>
        <fullName evidence="4">Cysteine dioxygenase type I</fullName>
    </recommendedName>
</protein>
<evidence type="ECO:0000313" key="3">
    <source>
        <dbReference type="Proteomes" id="UP001165283"/>
    </source>
</evidence>
<dbReference type="Proteomes" id="UP001165283">
    <property type="component" value="Unassembled WGS sequence"/>
</dbReference>
<feature type="region of interest" description="Disordered" evidence="1">
    <location>
        <begin position="239"/>
        <end position="272"/>
    </location>
</feature>
<name>A0ABT0ZWU8_9PSEU</name>
<evidence type="ECO:0000256" key="1">
    <source>
        <dbReference type="SAM" id="MobiDB-lite"/>
    </source>
</evidence>
<evidence type="ECO:0008006" key="4">
    <source>
        <dbReference type="Google" id="ProtNLM"/>
    </source>
</evidence>